<dbReference type="AlphaFoldDB" id="Q2JB87"/>
<dbReference type="Gene3D" id="3.10.450.50">
    <property type="match status" value="1"/>
</dbReference>
<keyword evidence="3" id="KW-1185">Reference proteome</keyword>
<dbReference type="HOGENOM" id="CLU_1692926_0_0_11"/>
<dbReference type="STRING" id="106370.Francci3_2083"/>
<protein>
    <recommendedName>
        <fullName evidence="1">SnoaL-like domain-containing protein</fullName>
    </recommendedName>
</protein>
<gene>
    <name evidence="2" type="ordered locus">Francci3_2083</name>
</gene>
<dbReference type="eggNOG" id="COG3631">
    <property type="taxonomic scope" value="Bacteria"/>
</dbReference>
<dbReference type="OrthoDB" id="3681559at2"/>
<organism evidence="2 3">
    <name type="scientific">Frankia casuarinae (strain DSM 45818 / CECT 9043 / HFP020203 / CcI3)</name>
    <dbReference type="NCBI Taxonomy" id="106370"/>
    <lineage>
        <taxon>Bacteria</taxon>
        <taxon>Bacillati</taxon>
        <taxon>Actinomycetota</taxon>
        <taxon>Actinomycetes</taxon>
        <taxon>Frankiales</taxon>
        <taxon>Frankiaceae</taxon>
        <taxon>Frankia</taxon>
    </lineage>
</organism>
<reference evidence="2 3" key="1">
    <citation type="journal article" date="2007" name="Genome Res.">
        <title>Genome characteristics of facultatively symbiotic Frankia sp. strains reflect host range and host plant biogeography.</title>
        <authorList>
            <person name="Normand P."/>
            <person name="Lapierre P."/>
            <person name="Tisa L.S."/>
            <person name="Gogarten J.P."/>
            <person name="Alloisio N."/>
            <person name="Bagnarol E."/>
            <person name="Bassi C.A."/>
            <person name="Berry A.M."/>
            <person name="Bickhart D.M."/>
            <person name="Choisne N."/>
            <person name="Couloux A."/>
            <person name="Cournoyer B."/>
            <person name="Cruveiller S."/>
            <person name="Daubin V."/>
            <person name="Demange N."/>
            <person name="Francino M.P."/>
            <person name="Goltsman E."/>
            <person name="Huang Y."/>
            <person name="Kopp O.R."/>
            <person name="Labarre L."/>
            <person name="Lapidus A."/>
            <person name="Lavire C."/>
            <person name="Marechal J."/>
            <person name="Martinez M."/>
            <person name="Mastronunzio J.E."/>
            <person name="Mullin B.C."/>
            <person name="Niemann J."/>
            <person name="Pujic P."/>
            <person name="Rawnsley T."/>
            <person name="Rouy Z."/>
            <person name="Schenowitz C."/>
            <person name="Sellstedt A."/>
            <person name="Tavares F."/>
            <person name="Tomkins J.P."/>
            <person name="Vallenet D."/>
            <person name="Valverde C."/>
            <person name="Wall L.G."/>
            <person name="Wang Y."/>
            <person name="Medigue C."/>
            <person name="Benson D.R."/>
        </authorList>
    </citation>
    <scope>NUCLEOTIDE SEQUENCE [LARGE SCALE GENOMIC DNA]</scope>
    <source>
        <strain evidence="3">DSM 45818 / CECT 9043 / CcI3</strain>
    </source>
</reference>
<dbReference type="Proteomes" id="UP000001937">
    <property type="component" value="Chromosome"/>
</dbReference>
<feature type="domain" description="SnoaL-like" evidence="1">
    <location>
        <begin position="16"/>
        <end position="128"/>
    </location>
</feature>
<dbReference type="RefSeq" id="WP_011436505.1">
    <property type="nucleotide sequence ID" value="NC_007777.1"/>
</dbReference>
<proteinExistence type="predicted"/>
<dbReference type="InterPro" id="IPR032710">
    <property type="entry name" value="NTF2-like_dom_sf"/>
</dbReference>
<dbReference type="KEGG" id="fra:Francci3_2083"/>
<dbReference type="SUPFAM" id="SSF54427">
    <property type="entry name" value="NTF2-like"/>
    <property type="match status" value="1"/>
</dbReference>
<dbReference type="EMBL" id="CP000249">
    <property type="protein sequence ID" value="ABD11455.1"/>
    <property type="molecule type" value="Genomic_DNA"/>
</dbReference>
<sequence>MPETTEYAAATTHEVIERLANAMETGRKDIFIAQFAEDAVYETPFVLAGQQSRWEGFAAVSEHLNADNPTRSLLAFDKVSVVIHLGADGEEATAQFLVDGRVLATNESFHLPSSIGIIRVRHGKIVHYTDYTNVLRGAQVAGVLKQFGASLEALG</sequence>
<evidence type="ECO:0000313" key="2">
    <source>
        <dbReference type="EMBL" id="ABD11455.1"/>
    </source>
</evidence>
<dbReference type="InterPro" id="IPR037401">
    <property type="entry name" value="SnoaL-like"/>
</dbReference>
<name>Q2JB87_FRACC</name>
<accession>Q2JB87</accession>
<evidence type="ECO:0000259" key="1">
    <source>
        <dbReference type="Pfam" id="PF12680"/>
    </source>
</evidence>
<evidence type="ECO:0000313" key="3">
    <source>
        <dbReference type="Proteomes" id="UP000001937"/>
    </source>
</evidence>
<dbReference type="Pfam" id="PF12680">
    <property type="entry name" value="SnoaL_2"/>
    <property type="match status" value="1"/>
</dbReference>